<keyword evidence="1" id="KW-0472">Membrane</keyword>
<protein>
    <submittedName>
        <fullName evidence="2">Uncharacterized protein</fullName>
    </submittedName>
</protein>
<feature type="transmembrane region" description="Helical" evidence="1">
    <location>
        <begin position="83"/>
        <end position="103"/>
    </location>
</feature>
<evidence type="ECO:0000256" key="1">
    <source>
        <dbReference type="SAM" id="Phobius"/>
    </source>
</evidence>
<proteinExistence type="predicted"/>
<dbReference type="RefSeq" id="WP_135397873.1">
    <property type="nucleotide sequence ID" value="NZ_SRMB01000005.1"/>
</dbReference>
<keyword evidence="1" id="KW-1133">Transmembrane helix</keyword>
<evidence type="ECO:0000313" key="3">
    <source>
        <dbReference type="Proteomes" id="UP000298471"/>
    </source>
</evidence>
<keyword evidence="3" id="KW-1185">Reference proteome</keyword>
<accession>A0A4Z0Q1I9</accession>
<feature type="transmembrane region" description="Helical" evidence="1">
    <location>
        <begin position="52"/>
        <end position="71"/>
    </location>
</feature>
<organism evidence="2 3">
    <name type="scientific">Hymenobacter metallicola</name>
    <dbReference type="NCBI Taxonomy" id="2563114"/>
    <lineage>
        <taxon>Bacteria</taxon>
        <taxon>Pseudomonadati</taxon>
        <taxon>Bacteroidota</taxon>
        <taxon>Cytophagia</taxon>
        <taxon>Cytophagales</taxon>
        <taxon>Hymenobacteraceae</taxon>
        <taxon>Hymenobacter</taxon>
    </lineage>
</organism>
<evidence type="ECO:0000313" key="2">
    <source>
        <dbReference type="EMBL" id="TGE22961.1"/>
    </source>
</evidence>
<keyword evidence="1" id="KW-0812">Transmembrane</keyword>
<dbReference type="Proteomes" id="UP000298471">
    <property type="component" value="Unassembled WGS sequence"/>
</dbReference>
<dbReference type="AlphaFoldDB" id="A0A4Z0Q1I9"/>
<sequence length="167" mass="19297">MPALTPFSASLPTQIRRLLIGLSWLGLLLSGVDLLAAEWAYETTNHDLLRVFDIVKNGFLALCPIGMWLQFGPRLSAKWRSLADLALCLVLFPWWLYCGLLLLNEDQSPWQDERVLATTSAPQTRIVRQYQDTFVTSNTRYRVVRLTPLGWWWQRVEPVDTSEFPLY</sequence>
<dbReference type="EMBL" id="SRMB01000005">
    <property type="protein sequence ID" value="TGE22961.1"/>
    <property type="molecule type" value="Genomic_DNA"/>
</dbReference>
<reference evidence="2 3" key="1">
    <citation type="submission" date="2019-04" db="EMBL/GenBank/DDBJ databases">
        <authorList>
            <person name="Feng G."/>
            <person name="Zhang J."/>
            <person name="Zhu H."/>
        </authorList>
    </citation>
    <scope>NUCLEOTIDE SEQUENCE [LARGE SCALE GENOMIC DNA]</scope>
    <source>
        <strain evidence="2 3">9PBR-1</strain>
    </source>
</reference>
<dbReference type="OrthoDB" id="981292at2"/>
<gene>
    <name evidence="2" type="ORF">E5K02_21610</name>
</gene>
<name>A0A4Z0Q1I9_9BACT</name>
<comment type="caution">
    <text evidence="2">The sequence shown here is derived from an EMBL/GenBank/DDBJ whole genome shotgun (WGS) entry which is preliminary data.</text>
</comment>